<evidence type="ECO:0000256" key="6">
    <source>
        <dbReference type="ARBA" id="ARBA00022692"/>
    </source>
</evidence>
<evidence type="ECO:0000256" key="3">
    <source>
        <dbReference type="ARBA" id="ARBA00022448"/>
    </source>
</evidence>
<organism evidence="20 21">
    <name type="scientific">Hyaloperonospora brassicae</name>
    <name type="common">Brassica downy mildew</name>
    <name type="synonym">Peronospora brassicae</name>
    <dbReference type="NCBI Taxonomy" id="162125"/>
    <lineage>
        <taxon>Eukaryota</taxon>
        <taxon>Sar</taxon>
        <taxon>Stramenopiles</taxon>
        <taxon>Oomycota</taxon>
        <taxon>Peronosporomycetes</taxon>
        <taxon>Peronosporales</taxon>
        <taxon>Peronosporaceae</taxon>
        <taxon>Hyaloperonospora</taxon>
    </lineage>
</organism>
<dbReference type="InterPro" id="IPR045851">
    <property type="entry name" value="AMP-bd_C_sf"/>
</dbReference>
<reference evidence="20" key="1">
    <citation type="submission" date="2022-12" db="EMBL/GenBank/DDBJ databases">
        <authorList>
            <person name="Webb A."/>
        </authorList>
    </citation>
    <scope>NUCLEOTIDE SEQUENCE</scope>
    <source>
        <strain evidence="20">Hp1</strain>
    </source>
</reference>
<dbReference type="SUPFAM" id="SSF56801">
    <property type="entry name" value="Acetyl-CoA synthetase-like"/>
    <property type="match status" value="1"/>
</dbReference>
<dbReference type="Proteomes" id="UP001162031">
    <property type="component" value="Unassembled WGS sequence"/>
</dbReference>
<proteinExistence type="inferred from homology"/>
<dbReference type="InterPro" id="IPR020845">
    <property type="entry name" value="AMP-binding_CS"/>
</dbReference>
<evidence type="ECO:0000256" key="11">
    <source>
        <dbReference type="ARBA" id="ARBA00023136"/>
    </source>
</evidence>
<keyword evidence="9" id="KW-1133">Transmembrane helix</keyword>
<evidence type="ECO:0000256" key="9">
    <source>
        <dbReference type="ARBA" id="ARBA00022989"/>
    </source>
</evidence>
<keyword evidence="10" id="KW-0445">Lipid transport</keyword>
<dbReference type="Pfam" id="PF13193">
    <property type="entry name" value="AMP-binding_C"/>
    <property type="match status" value="1"/>
</dbReference>
<keyword evidence="8" id="KW-0067">ATP-binding</keyword>
<dbReference type="GO" id="GO:0005886">
    <property type="term" value="C:plasma membrane"/>
    <property type="evidence" value="ECO:0007669"/>
    <property type="project" value="UniProtKB-SubCell"/>
</dbReference>
<evidence type="ECO:0000256" key="17">
    <source>
        <dbReference type="ARBA" id="ARBA00078285"/>
    </source>
</evidence>
<comment type="caution">
    <text evidence="20">The sequence shown here is derived from an EMBL/GenBank/DDBJ whole genome shotgun (WGS) entry which is preliminary data.</text>
</comment>
<keyword evidence="7" id="KW-0547">Nucleotide-binding</keyword>
<comment type="function">
    <text evidence="15">Acyl-CoA synthetase required for both the import of long chain fatty acids (LCFAs) (C14-C18) and the activation very long chain fatty acids (VLCFAs) (C20-C26) by esterification of the fatty acids into metabolically active CoA-thioesters for subsequent degradation or incorporation into phospholipids. The transport and fatty acyl-CoA synthetase activities are genetically separable and are thus independent activities. Esterifies VLCFAs in the peroxisome matrix. The VLCFAs are actively transported into peroxisomes by a PXA1-PXA2 heterodimeric transporter in the peroxisomal membrane.</text>
</comment>
<evidence type="ECO:0000256" key="13">
    <source>
        <dbReference type="ARBA" id="ARBA00046271"/>
    </source>
</evidence>
<dbReference type="EMBL" id="CANTFL010000222">
    <property type="protein sequence ID" value="CAI5718714.1"/>
    <property type="molecule type" value="Genomic_DNA"/>
</dbReference>
<keyword evidence="4" id="KW-1003">Cell membrane</keyword>
<sequence length="672" mass="74921">MSPTNLRPSVPDTAWTRVTAALSSSCRPPTTTSRAPLFSAWSDFVPAKFLAVTSAAALGYYVDQKLLLSSDVRRSRALVLALLQAKRYARDNTLVVDLFEQSAAKWPHKSCLQCDARVLTFAQADEAMNRVAQWGLAHHLQVGQTVALLMENRLEFILVWLGLAKIGVVTALLNTNLPPAGLVHCATIADARYMIVGKELARHLPHVAAQLPHVVYYIYGNGDLTADAAAAYVPQALSLDAELQTMNTEQPPQSIRKEANIATSDMALLIYTSGTTGLPKAARVNHFSIILRSLAIKCSMELSMNDRLYCALPLYHTSGGNLAVGMMICSGATLCISRRFSASKFWDEVRANDCTVIQYIGEMCRYLLNAPAVANDKENRVRAAFGNGLRPDVWAPFQDRFGIPSVYEFYGSTEGPMGMINACTSKADQGHLGRRGFLVNTFAGIAIVKYDVEQDDYVRSSKGFLQRCATNETGELIVRVSETDPERGFQGYYRNTNESRKKVLTDVFKKGDMYFRTGDLFREDERHCWHFVDRVGDTFRWKGENVATNEVEEAVSQFPGLNEICVYGVTVPGREGRACMAAMVFDEKAFDIRAFAQFVKQRLPSYAMPLFLRKLPVMSVTGTMKQQKAKLRKEGMNPSDIADRLWVFNRDEDNYELLTSGNYHQLVMTSRL</sequence>
<evidence type="ECO:0000256" key="7">
    <source>
        <dbReference type="ARBA" id="ARBA00022741"/>
    </source>
</evidence>
<keyword evidence="12" id="KW-0576">Peroxisome</keyword>
<evidence type="ECO:0000256" key="10">
    <source>
        <dbReference type="ARBA" id="ARBA00023055"/>
    </source>
</evidence>
<keyword evidence="3" id="KW-0813">Transport</keyword>
<dbReference type="GO" id="GO:0005778">
    <property type="term" value="C:peroxisomal membrane"/>
    <property type="evidence" value="ECO:0007669"/>
    <property type="project" value="UniProtKB-SubCell"/>
</dbReference>
<evidence type="ECO:0000256" key="14">
    <source>
        <dbReference type="ARBA" id="ARBA00051585"/>
    </source>
</evidence>
<accession>A0AAV0TB97</accession>
<evidence type="ECO:0000313" key="21">
    <source>
        <dbReference type="Proteomes" id="UP001162031"/>
    </source>
</evidence>
<dbReference type="Gene3D" id="3.30.300.30">
    <property type="match status" value="1"/>
</dbReference>
<dbReference type="InterPro" id="IPR000873">
    <property type="entry name" value="AMP-dep_synth/lig_dom"/>
</dbReference>
<dbReference type="PROSITE" id="PS00455">
    <property type="entry name" value="AMP_BINDING"/>
    <property type="match status" value="1"/>
</dbReference>
<evidence type="ECO:0000256" key="8">
    <source>
        <dbReference type="ARBA" id="ARBA00022840"/>
    </source>
</evidence>
<dbReference type="InterPro" id="IPR042099">
    <property type="entry name" value="ANL_N_sf"/>
</dbReference>
<evidence type="ECO:0000259" key="19">
    <source>
        <dbReference type="Pfam" id="PF13193"/>
    </source>
</evidence>
<dbReference type="GO" id="GO:0044539">
    <property type="term" value="P:long-chain fatty acid import into cell"/>
    <property type="evidence" value="ECO:0007669"/>
    <property type="project" value="TreeGrafter"/>
</dbReference>
<dbReference type="GO" id="GO:0004467">
    <property type="term" value="F:long-chain fatty acid-CoA ligase activity"/>
    <property type="evidence" value="ECO:0007669"/>
    <property type="project" value="TreeGrafter"/>
</dbReference>
<keyword evidence="6" id="KW-0812">Transmembrane</keyword>
<evidence type="ECO:0000259" key="18">
    <source>
        <dbReference type="Pfam" id="PF00501"/>
    </source>
</evidence>
<dbReference type="GO" id="GO:0005524">
    <property type="term" value="F:ATP binding"/>
    <property type="evidence" value="ECO:0007669"/>
    <property type="project" value="UniProtKB-KW"/>
</dbReference>
<evidence type="ECO:0000256" key="2">
    <source>
        <dbReference type="ARBA" id="ARBA00006432"/>
    </source>
</evidence>
<evidence type="ECO:0000256" key="15">
    <source>
        <dbReference type="ARBA" id="ARBA00060276"/>
    </source>
</evidence>
<protein>
    <recommendedName>
        <fullName evidence="16">Very long-chain fatty acid transport protein</fullName>
    </recommendedName>
    <alternativeName>
        <fullName evidence="17">Very-long-chain acyl-CoA synthetase</fullName>
    </alternativeName>
</protein>
<feature type="domain" description="AMP-binding enzyme C-terminal" evidence="19">
    <location>
        <begin position="550"/>
        <end position="613"/>
    </location>
</feature>
<keyword evidence="11" id="KW-0472">Membrane</keyword>
<keyword evidence="5" id="KW-0436">Ligase</keyword>
<dbReference type="FunFam" id="3.40.50.12780:FF:000019">
    <property type="entry name" value="Long-chain fatty acid transporter"/>
    <property type="match status" value="1"/>
</dbReference>
<dbReference type="PANTHER" id="PTHR43107">
    <property type="entry name" value="LONG-CHAIN FATTY ACID TRANSPORT PROTEIN"/>
    <property type="match status" value="1"/>
</dbReference>
<evidence type="ECO:0000256" key="1">
    <source>
        <dbReference type="ARBA" id="ARBA00004651"/>
    </source>
</evidence>
<dbReference type="PANTHER" id="PTHR43107:SF15">
    <property type="entry name" value="FATTY ACID TRANSPORT PROTEIN 3, ISOFORM A"/>
    <property type="match status" value="1"/>
</dbReference>
<dbReference type="Gene3D" id="3.40.50.12780">
    <property type="entry name" value="N-terminal domain of ligase-like"/>
    <property type="match status" value="1"/>
</dbReference>
<evidence type="ECO:0000256" key="16">
    <source>
        <dbReference type="ARBA" id="ARBA00068795"/>
    </source>
</evidence>
<dbReference type="FunFam" id="3.30.300.30:FF:000020">
    <property type="entry name" value="Long-chain fatty acid transporter"/>
    <property type="match status" value="1"/>
</dbReference>
<dbReference type="Pfam" id="PF00501">
    <property type="entry name" value="AMP-binding"/>
    <property type="match status" value="1"/>
</dbReference>
<dbReference type="InterPro" id="IPR025110">
    <property type="entry name" value="AMP-bd_C"/>
</dbReference>
<feature type="domain" description="AMP-dependent synthetase/ligase" evidence="18">
    <location>
        <begin position="99"/>
        <end position="479"/>
    </location>
</feature>
<dbReference type="NCBIfam" id="NF006134">
    <property type="entry name" value="PRK08279.1"/>
    <property type="match status" value="1"/>
</dbReference>
<name>A0AAV0TB97_HYABA</name>
<comment type="catalytic activity">
    <reaction evidence="14">
        <text>a very long-chain fatty acid + ATP + CoA = a very long-chain fatty acyl-CoA + AMP + diphosphate</text>
        <dbReference type="Rhea" id="RHEA:54536"/>
        <dbReference type="ChEBI" id="CHEBI:30616"/>
        <dbReference type="ChEBI" id="CHEBI:33019"/>
        <dbReference type="ChEBI" id="CHEBI:57287"/>
        <dbReference type="ChEBI" id="CHEBI:58950"/>
        <dbReference type="ChEBI" id="CHEBI:138261"/>
        <dbReference type="ChEBI" id="CHEBI:456215"/>
    </reaction>
</comment>
<evidence type="ECO:0000256" key="12">
    <source>
        <dbReference type="ARBA" id="ARBA00023140"/>
    </source>
</evidence>
<keyword evidence="21" id="KW-1185">Reference proteome</keyword>
<evidence type="ECO:0000256" key="5">
    <source>
        <dbReference type="ARBA" id="ARBA00022598"/>
    </source>
</evidence>
<dbReference type="GO" id="GO:0005324">
    <property type="term" value="F:long-chain fatty acid transmembrane transporter activity"/>
    <property type="evidence" value="ECO:0007669"/>
    <property type="project" value="TreeGrafter"/>
</dbReference>
<evidence type="ECO:0000256" key="4">
    <source>
        <dbReference type="ARBA" id="ARBA00022475"/>
    </source>
</evidence>
<comment type="subcellular location">
    <subcellularLocation>
        <location evidence="1">Cell membrane</location>
        <topology evidence="1">Multi-pass membrane protein</topology>
    </subcellularLocation>
    <subcellularLocation>
        <location evidence="13">Peroxisome membrane</location>
    </subcellularLocation>
</comment>
<comment type="similarity">
    <text evidence="2">Belongs to the ATP-dependent AMP-binding enzyme family.</text>
</comment>
<dbReference type="AlphaFoldDB" id="A0AAV0TB97"/>
<gene>
    <name evidence="20" type="ORF">HBR001_LOCUS2056</name>
</gene>
<evidence type="ECO:0000313" key="20">
    <source>
        <dbReference type="EMBL" id="CAI5718714.1"/>
    </source>
</evidence>